<feature type="non-terminal residue" evidence="2">
    <location>
        <position position="1"/>
    </location>
</feature>
<feature type="compositionally biased region" description="Basic and acidic residues" evidence="1">
    <location>
        <begin position="22"/>
        <end position="65"/>
    </location>
</feature>
<dbReference type="EMBL" id="BKCJ011446734">
    <property type="protein sequence ID" value="GFD34438.1"/>
    <property type="molecule type" value="Genomic_DNA"/>
</dbReference>
<feature type="region of interest" description="Disordered" evidence="1">
    <location>
        <begin position="88"/>
        <end position="109"/>
    </location>
</feature>
<protein>
    <submittedName>
        <fullName evidence="2">Uncharacterized protein</fullName>
    </submittedName>
</protein>
<proteinExistence type="predicted"/>
<sequence length="109" mass="12219">SKNVKNEAKSHLRKLKQSETIPDTRRESSKPKDRKVNQEKDGGEKNDQPKVDAAHKPPTRKDKNLKTSYKSDGCFICDRPHKACECPEKASLNGLSAHEDKEASDGESM</sequence>
<name>A0A699VLS1_TANCI</name>
<evidence type="ECO:0000313" key="2">
    <source>
        <dbReference type="EMBL" id="GFD34438.1"/>
    </source>
</evidence>
<feature type="compositionally biased region" description="Basic and acidic residues" evidence="1">
    <location>
        <begin position="97"/>
        <end position="109"/>
    </location>
</feature>
<comment type="caution">
    <text evidence="2">The sequence shown here is derived from an EMBL/GenBank/DDBJ whole genome shotgun (WGS) entry which is preliminary data.</text>
</comment>
<organism evidence="2">
    <name type="scientific">Tanacetum cinerariifolium</name>
    <name type="common">Dalmatian daisy</name>
    <name type="synonym">Chrysanthemum cinerariifolium</name>
    <dbReference type="NCBI Taxonomy" id="118510"/>
    <lineage>
        <taxon>Eukaryota</taxon>
        <taxon>Viridiplantae</taxon>
        <taxon>Streptophyta</taxon>
        <taxon>Embryophyta</taxon>
        <taxon>Tracheophyta</taxon>
        <taxon>Spermatophyta</taxon>
        <taxon>Magnoliopsida</taxon>
        <taxon>eudicotyledons</taxon>
        <taxon>Gunneridae</taxon>
        <taxon>Pentapetalae</taxon>
        <taxon>asterids</taxon>
        <taxon>campanulids</taxon>
        <taxon>Asterales</taxon>
        <taxon>Asteraceae</taxon>
        <taxon>Asteroideae</taxon>
        <taxon>Anthemideae</taxon>
        <taxon>Anthemidinae</taxon>
        <taxon>Tanacetum</taxon>
    </lineage>
</organism>
<feature type="region of interest" description="Disordered" evidence="1">
    <location>
        <begin position="1"/>
        <end position="67"/>
    </location>
</feature>
<feature type="non-terminal residue" evidence="2">
    <location>
        <position position="109"/>
    </location>
</feature>
<reference evidence="2" key="1">
    <citation type="journal article" date="2019" name="Sci. Rep.">
        <title>Draft genome of Tanacetum cinerariifolium, the natural source of mosquito coil.</title>
        <authorList>
            <person name="Yamashiro T."/>
            <person name="Shiraishi A."/>
            <person name="Satake H."/>
            <person name="Nakayama K."/>
        </authorList>
    </citation>
    <scope>NUCLEOTIDE SEQUENCE</scope>
</reference>
<gene>
    <name evidence="2" type="ORF">Tci_906407</name>
</gene>
<dbReference type="AlphaFoldDB" id="A0A699VLS1"/>
<accession>A0A699VLS1</accession>
<feature type="compositionally biased region" description="Basic and acidic residues" evidence="1">
    <location>
        <begin position="1"/>
        <end position="10"/>
    </location>
</feature>
<evidence type="ECO:0000256" key="1">
    <source>
        <dbReference type="SAM" id="MobiDB-lite"/>
    </source>
</evidence>